<sequence length="253" mass="28129">MVNLNRFEEKLNNGEFVIGPFSKTSDASMIEAMGYAGFDFIIIDLEHGPNSILNAQNLVRAAEISHTFPIIRVAELNPSHIGKALDIGAKGIQVPQITNAEEAARAISYAKFGPLGERGVCRFVRAANFSDKDRFEYFEQANKNFIILQLEGTEAIKNLEEIIEVPGIDIIFIGPYDLSQSLGVPGQVTHEIVIEKMTEIIHKCLEKNILVGIFTDQLESARYWKQVGVKYISYSVDVGIIQEASKTIINAIR</sequence>
<evidence type="ECO:0000256" key="2">
    <source>
        <dbReference type="ARBA" id="ARBA00022723"/>
    </source>
</evidence>
<dbReference type="Gene3D" id="3.20.20.60">
    <property type="entry name" value="Phosphoenolpyruvate-binding domains"/>
    <property type="match status" value="1"/>
</dbReference>
<dbReference type="GO" id="GO:0005737">
    <property type="term" value="C:cytoplasm"/>
    <property type="evidence" value="ECO:0007669"/>
    <property type="project" value="TreeGrafter"/>
</dbReference>
<dbReference type="OrthoDB" id="86160at2"/>
<organism evidence="5 6">
    <name type="scientific">Sphingobacterium corticibacterium</name>
    <dbReference type="NCBI Taxonomy" id="2484746"/>
    <lineage>
        <taxon>Bacteria</taxon>
        <taxon>Pseudomonadati</taxon>
        <taxon>Bacteroidota</taxon>
        <taxon>Sphingobacteriia</taxon>
        <taxon>Sphingobacteriales</taxon>
        <taxon>Sphingobacteriaceae</taxon>
        <taxon>Sphingobacterium</taxon>
    </lineage>
</organism>
<evidence type="ECO:0000313" key="6">
    <source>
        <dbReference type="Proteomes" id="UP000292855"/>
    </source>
</evidence>
<dbReference type="PANTHER" id="PTHR30502:SF0">
    <property type="entry name" value="PHOSPHOENOLPYRUVATE CARBOXYLASE FAMILY PROTEIN"/>
    <property type="match status" value="1"/>
</dbReference>
<proteinExistence type="inferred from homology"/>
<evidence type="ECO:0000256" key="1">
    <source>
        <dbReference type="ARBA" id="ARBA00005568"/>
    </source>
</evidence>
<dbReference type="PANTHER" id="PTHR30502">
    <property type="entry name" value="2-KETO-3-DEOXY-L-RHAMNONATE ALDOLASE"/>
    <property type="match status" value="1"/>
</dbReference>
<evidence type="ECO:0000259" key="4">
    <source>
        <dbReference type="Pfam" id="PF03328"/>
    </source>
</evidence>
<accession>A0A4Q6XQT3</accession>
<keyword evidence="2" id="KW-0479">Metal-binding</keyword>
<comment type="caution">
    <text evidence="5">The sequence shown here is derived from an EMBL/GenBank/DDBJ whole genome shotgun (WGS) entry which is preliminary data.</text>
</comment>
<protein>
    <submittedName>
        <fullName evidence="5">Aldolase</fullName>
    </submittedName>
</protein>
<feature type="domain" description="HpcH/HpaI aldolase/citrate lyase" evidence="4">
    <location>
        <begin position="20"/>
        <end position="239"/>
    </location>
</feature>
<name>A0A4Q6XQT3_9SPHI</name>
<dbReference type="EMBL" id="SGIT01000001">
    <property type="protein sequence ID" value="RZF62610.1"/>
    <property type="molecule type" value="Genomic_DNA"/>
</dbReference>
<dbReference type="Proteomes" id="UP000292855">
    <property type="component" value="Unassembled WGS sequence"/>
</dbReference>
<dbReference type="Pfam" id="PF03328">
    <property type="entry name" value="HpcH_HpaI"/>
    <property type="match status" value="1"/>
</dbReference>
<dbReference type="InterPro" id="IPR015813">
    <property type="entry name" value="Pyrv/PenolPyrv_kinase-like_dom"/>
</dbReference>
<evidence type="ECO:0000256" key="3">
    <source>
        <dbReference type="ARBA" id="ARBA00023239"/>
    </source>
</evidence>
<dbReference type="AlphaFoldDB" id="A0A4Q6XQT3"/>
<comment type="similarity">
    <text evidence="1">Belongs to the HpcH/HpaI aldolase family.</text>
</comment>
<reference evidence="5 6" key="1">
    <citation type="submission" date="2019-02" db="EMBL/GenBank/DDBJ databases">
        <authorList>
            <person name="Li Y."/>
        </authorList>
    </citation>
    <scope>NUCLEOTIDE SEQUENCE [LARGE SCALE GENOMIC DNA]</scope>
    <source>
        <strain evidence="5 6">30C10-4-7</strain>
    </source>
</reference>
<keyword evidence="3" id="KW-0456">Lyase</keyword>
<dbReference type="RefSeq" id="WP_130140835.1">
    <property type="nucleotide sequence ID" value="NZ_SGIT01000001.1"/>
</dbReference>
<dbReference type="GO" id="GO:0046872">
    <property type="term" value="F:metal ion binding"/>
    <property type="evidence" value="ECO:0007669"/>
    <property type="project" value="UniProtKB-KW"/>
</dbReference>
<dbReference type="InterPro" id="IPR050251">
    <property type="entry name" value="HpcH-HpaI_aldolase"/>
</dbReference>
<dbReference type="SUPFAM" id="SSF51621">
    <property type="entry name" value="Phosphoenolpyruvate/pyruvate domain"/>
    <property type="match status" value="1"/>
</dbReference>
<gene>
    <name evidence="5" type="ORF">EWE74_07400</name>
</gene>
<dbReference type="InterPro" id="IPR005000">
    <property type="entry name" value="Aldolase/citrate-lyase_domain"/>
</dbReference>
<evidence type="ECO:0000313" key="5">
    <source>
        <dbReference type="EMBL" id="RZF62610.1"/>
    </source>
</evidence>
<keyword evidence="6" id="KW-1185">Reference proteome</keyword>
<dbReference type="GO" id="GO:0016832">
    <property type="term" value="F:aldehyde-lyase activity"/>
    <property type="evidence" value="ECO:0007669"/>
    <property type="project" value="TreeGrafter"/>
</dbReference>
<dbReference type="InterPro" id="IPR040442">
    <property type="entry name" value="Pyrv_kinase-like_dom_sf"/>
</dbReference>